<name>A0A4Y2ECN8_ARAVE</name>
<comment type="caution">
    <text evidence="2">The sequence shown here is derived from an EMBL/GenBank/DDBJ whole genome shotgun (WGS) entry which is preliminary data.</text>
</comment>
<protein>
    <submittedName>
        <fullName evidence="2">Uncharacterized protein</fullName>
    </submittedName>
</protein>
<keyword evidence="3" id="KW-1185">Reference proteome</keyword>
<reference evidence="2 3" key="1">
    <citation type="journal article" date="2019" name="Sci. Rep.">
        <title>Orb-weaving spider Araneus ventricosus genome elucidates the spidroin gene catalogue.</title>
        <authorList>
            <person name="Kono N."/>
            <person name="Nakamura H."/>
            <person name="Ohtoshi R."/>
            <person name="Moran D.A.P."/>
            <person name="Shinohara A."/>
            <person name="Yoshida Y."/>
            <person name="Fujiwara M."/>
            <person name="Mori M."/>
            <person name="Tomita M."/>
            <person name="Arakawa K."/>
        </authorList>
    </citation>
    <scope>NUCLEOTIDE SEQUENCE [LARGE SCALE GENOMIC DNA]</scope>
</reference>
<gene>
    <name evidence="2" type="ORF">AVEN_264753_1</name>
</gene>
<evidence type="ECO:0000313" key="2">
    <source>
        <dbReference type="EMBL" id="GBM26900.1"/>
    </source>
</evidence>
<sequence length="126" mass="14104">MHGGSSVESGWNPPAPKKTPYHKDTAAPKNFKSLKSASLGFVQSGKERIVAPFGKSPMLCTSSQQEHRLKQQNPEKDLQVSDKQIFFMCFQKKNSSGLKFRKLGGRSTPIRQFFISELLHVPQVSQ</sequence>
<dbReference type="AlphaFoldDB" id="A0A4Y2ECN8"/>
<proteinExistence type="predicted"/>
<dbReference type="Proteomes" id="UP000499080">
    <property type="component" value="Unassembled WGS sequence"/>
</dbReference>
<evidence type="ECO:0000256" key="1">
    <source>
        <dbReference type="SAM" id="MobiDB-lite"/>
    </source>
</evidence>
<feature type="region of interest" description="Disordered" evidence="1">
    <location>
        <begin position="1"/>
        <end position="29"/>
    </location>
</feature>
<evidence type="ECO:0000313" key="3">
    <source>
        <dbReference type="Proteomes" id="UP000499080"/>
    </source>
</evidence>
<dbReference type="EMBL" id="BGPR01000572">
    <property type="protein sequence ID" value="GBM26900.1"/>
    <property type="molecule type" value="Genomic_DNA"/>
</dbReference>
<accession>A0A4Y2ECN8</accession>
<organism evidence="2 3">
    <name type="scientific">Araneus ventricosus</name>
    <name type="common">Orbweaver spider</name>
    <name type="synonym">Epeira ventricosa</name>
    <dbReference type="NCBI Taxonomy" id="182803"/>
    <lineage>
        <taxon>Eukaryota</taxon>
        <taxon>Metazoa</taxon>
        <taxon>Ecdysozoa</taxon>
        <taxon>Arthropoda</taxon>
        <taxon>Chelicerata</taxon>
        <taxon>Arachnida</taxon>
        <taxon>Araneae</taxon>
        <taxon>Araneomorphae</taxon>
        <taxon>Entelegynae</taxon>
        <taxon>Araneoidea</taxon>
        <taxon>Araneidae</taxon>
        <taxon>Araneus</taxon>
    </lineage>
</organism>